<feature type="region of interest" description="Disordered" evidence="1">
    <location>
        <begin position="55"/>
        <end position="81"/>
    </location>
</feature>
<feature type="compositionally biased region" description="Basic and acidic residues" evidence="1">
    <location>
        <begin position="1"/>
        <end position="12"/>
    </location>
</feature>
<sequence length="141" mass="15847">RKEGDIGREEARGSASTDSRNSRERSRWVVRIQRCGAIRSPEGRFWEIGGDVGRVSSDGKRPQGDGGKRWGITGGGRSEEDGRVTSLRSRVWRRASRCQIYRRVLDGACLRLLISPVAFTRARRAHRSAWLARLPALVMNS</sequence>
<dbReference type="EMBL" id="QBLH01001744">
    <property type="protein sequence ID" value="TGZ51251.1"/>
    <property type="molecule type" value="Genomic_DNA"/>
</dbReference>
<proteinExistence type="predicted"/>
<evidence type="ECO:0000256" key="1">
    <source>
        <dbReference type="SAM" id="MobiDB-lite"/>
    </source>
</evidence>
<evidence type="ECO:0000313" key="2">
    <source>
        <dbReference type="EMBL" id="TGZ51251.1"/>
    </source>
</evidence>
<keyword evidence="3" id="KW-1185">Reference proteome</keyword>
<feature type="non-terminal residue" evidence="2">
    <location>
        <position position="1"/>
    </location>
</feature>
<feature type="region of interest" description="Disordered" evidence="1">
    <location>
        <begin position="1"/>
        <end position="26"/>
    </location>
</feature>
<name>A0A4S2KNA9_9HYME</name>
<feature type="compositionally biased region" description="Basic and acidic residues" evidence="1">
    <location>
        <begin position="57"/>
        <end position="68"/>
    </location>
</feature>
<evidence type="ECO:0000313" key="3">
    <source>
        <dbReference type="Proteomes" id="UP000310200"/>
    </source>
</evidence>
<comment type="caution">
    <text evidence="2">The sequence shown here is derived from an EMBL/GenBank/DDBJ whole genome shotgun (WGS) entry which is preliminary data.</text>
</comment>
<accession>A0A4S2KNA9</accession>
<gene>
    <name evidence="2" type="ORF">DBV15_03160</name>
</gene>
<reference evidence="2 3" key="1">
    <citation type="journal article" date="2019" name="Philos. Trans. R. Soc. Lond., B, Biol. Sci.">
        <title>Ant behaviour and brain gene expression of defending hosts depend on the ecological success of the intruding social parasite.</title>
        <authorList>
            <person name="Kaur R."/>
            <person name="Stoldt M."/>
            <person name="Jongepier E."/>
            <person name="Feldmeyer B."/>
            <person name="Menzel F."/>
            <person name="Bornberg-Bauer E."/>
            <person name="Foitzik S."/>
        </authorList>
    </citation>
    <scope>NUCLEOTIDE SEQUENCE [LARGE SCALE GENOMIC DNA]</scope>
    <source>
        <tissue evidence="2">Whole body</tissue>
    </source>
</reference>
<organism evidence="2 3">
    <name type="scientific">Temnothorax longispinosus</name>
    <dbReference type="NCBI Taxonomy" id="300112"/>
    <lineage>
        <taxon>Eukaryota</taxon>
        <taxon>Metazoa</taxon>
        <taxon>Ecdysozoa</taxon>
        <taxon>Arthropoda</taxon>
        <taxon>Hexapoda</taxon>
        <taxon>Insecta</taxon>
        <taxon>Pterygota</taxon>
        <taxon>Neoptera</taxon>
        <taxon>Endopterygota</taxon>
        <taxon>Hymenoptera</taxon>
        <taxon>Apocrita</taxon>
        <taxon>Aculeata</taxon>
        <taxon>Formicoidea</taxon>
        <taxon>Formicidae</taxon>
        <taxon>Myrmicinae</taxon>
        <taxon>Temnothorax</taxon>
    </lineage>
</organism>
<protein>
    <submittedName>
        <fullName evidence="2">Uncharacterized protein</fullName>
    </submittedName>
</protein>
<dbReference type="AlphaFoldDB" id="A0A4S2KNA9"/>
<dbReference type="Proteomes" id="UP000310200">
    <property type="component" value="Unassembled WGS sequence"/>
</dbReference>